<dbReference type="SUPFAM" id="SSF55347">
    <property type="entry name" value="Glyceraldehyde-3-phosphate dehydrogenase-like, C-terminal domain"/>
    <property type="match status" value="1"/>
</dbReference>
<evidence type="ECO:0000256" key="1">
    <source>
        <dbReference type="ARBA" id="ARBA00010928"/>
    </source>
</evidence>
<dbReference type="Gene3D" id="3.40.50.720">
    <property type="entry name" value="NAD(P)-binding Rossmann-like Domain"/>
    <property type="match status" value="1"/>
</dbReference>
<dbReference type="STRING" id="316058.RPB_2066"/>
<gene>
    <name evidence="4" type="ordered locus">RPB_2066</name>
</gene>
<sequence length="358" mass="38677">MTAPLRQEPLRLGLCGCGWVIRHCYQPALAELSALFEVVAVFDPDPAALQRAAHAWPAARRCDSFEELLAAHPDAAVIASPNACHLDHATALLAAGISCLVEKPVVRDTADAALLQAAAQSGAALVSGVACRFRDDTRLWLDQVALLGPLTELDLVWSREHGVPSAPWHLRRADGWTGVFADLGYHLLDLAGAALRWRAERIDVAMVQRASQRRGAGASWYVEGSKVRAGSLAYDTDDRFGATLAVDGCRIGLRVAWIDSARGDLVRLEARGARGEAVLSGLFGFSDNRRERDQQVVLRLHGRDKIRTTFETGPELQLCAFATLLRHFHRCVRAGADEEAAALRFAAALGGALREAAA</sequence>
<dbReference type="KEGG" id="rpb:RPB_2066"/>
<dbReference type="OrthoDB" id="9781031at2"/>
<dbReference type="GO" id="GO:0000166">
    <property type="term" value="F:nucleotide binding"/>
    <property type="evidence" value="ECO:0007669"/>
    <property type="project" value="InterPro"/>
</dbReference>
<name>Q2IYD8_RHOP2</name>
<accession>Q2IYD8</accession>
<evidence type="ECO:0000313" key="5">
    <source>
        <dbReference type="Proteomes" id="UP000008809"/>
    </source>
</evidence>
<dbReference type="InterPro" id="IPR051317">
    <property type="entry name" value="Gfo/Idh/MocA_oxidoreduct"/>
</dbReference>
<reference evidence="4 5" key="1">
    <citation type="submission" date="2006-01" db="EMBL/GenBank/DDBJ databases">
        <title>Complete sequence of Rhodopseudomonas palustris HaA2.</title>
        <authorList>
            <consortium name="US DOE Joint Genome Institute"/>
            <person name="Copeland A."/>
            <person name="Lucas S."/>
            <person name="Lapidus A."/>
            <person name="Barry K."/>
            <person name="Detter J.C."/>
            <person name="Glavina T."/>
            <person name="Hammon N."/>
            <person name="Israni S."/>
            <person name="Pitluck S."/>
            <person name="Chain P."/>
            <person name="Malfatti S."/>
            <person name="Shin M."/>
            <person name="Vergez L."/>
            <person name="Schmutz J."/>
            <person name="Larimer F."/>
            <person name="Land M."/>
            <person name="Hauser L."/>
            <person name="Pelletier D.A."/>
            <person name="Kyrpides N."/>
            <person name="Anderson I."/>
            <person name="Oda Y."/>
            <person name="Harwood C.S."/>
            <person name="Richardson P."/>
        </authorList>
    </citation>
    <scope>NUCLEOTIDE SEQUENCE [LARGE SCALE GENOMIC DNA]</scope>
    <source>
        <strain evidence="4 5">HaA2</strain>
    </source>
</reference>
<dbReference type="Gene3D" id="3.30.360.10">
    <property type="entry name" value="Dihydrodipicolinate Reductase, domain 2"/>
    <property type="match status" value="1"/>
</dbReference>
<comment type="similarity">
    <text evidence="1">Belongs to the Gfo/Idh/MocA family.</text>
</comment>
<feature type="domain" description="Gfo/Idh/MocA-like oxidoreductase N-terminal" evidence="3">
    <location>
        <begin position="11"/>
        <end position="122"/>
    </location>
</feature>
<keyword evidence="2" id="KW-0560">Oxidoreductase</keyword>
<protein>
    <submittedName>
        <fullName evidence="4">Oxidoreductase-like</fullName>
    </submittedName>
</protein>
<dbReference type="eggNOG" id="COG0673">
    <property type="taxonomic scope" value="Bacteria"/>
</dbReference>
<proteinExistence type="inferred from homology"/>
<dbReference type="InterPro" id="IPR036291">
    <property type="entry name" value="NAD(P)-bd_dom_sf"/>
</dbReference>
<dbReference type="GO" id="GO:0016491">
    <property type="term" value="F:oxidoreductase activity"/>
    <property type="evidence" value="ECO:0007669"/>
    <property type="project" value="UniProtKB-KW"/>
</dbReference>
<dbReference type="EMBL" id="CP000250">
    <property type="protein sequence ID" value="ABD06772.1"/>
    <property type="molecule type" value="Genomic_DNA"/>
</dbReference>
<keyword evidence="5" id="KW-1185">Reference proteome</keyword>
<dbReference type="InterPro" id="IPR000683">
    <property type="entry name" value="Gfo/Idh/MocA-like_OxRdtase_N"/>
</dbReference>
<dbReference type="PANTHER" id="PTHR43708">
    <property type="entry name" value="CONSERVED EXPRESSED OXIDOREDUCTASE (EUROFUNG)"/>
    <property type="match status" value="1"/>
</dbReference>
<dbReference type="Proteomes" id="UP000008809">
    <property type="component" value="Chromosome"/>
</dbReference>
<organism evidence="4 5">
    <name type="scientific">Rhodopseudomonas palustris (strain HaA2)</name>
    <dbReference type="NCBI Taxonomy" id="316058"/>
    <lineage>
        <taxon>Bacteria</taxon>
        <taxon>Pseudomonadati</taxon>
        <taxon>Pseudomonadota</taxon>
        <taxon>Alphaproteobacteria</taxon>
        <taxon>Hyphomicrobiales</taxon>
        <taxon>Nitrobacteraceae</taxon>
        <taxon>Rhodopseudomonas</taxon>
    </lineage>
</organism>
<dbReference type="SUPFAM" id="SSF51735">
    <property type="entry name" value="NAD(P)-binding Rossmann-fold domains"/>
    <property type="match status" value="1"/>
</dbReference>
<evidence type="ECO:0000313" key="4">
    <source>
        <dbReference type="EMBL" id="ABD06772.1"/>
    </source>
</evidence>
<dbReference type="Pfam" id="PF01408">
    <property type="entry name" value="GFO_IDH_MocA"/>
    <property type="match status" value="1"/>
</dbReference>
<evidence type="ECO:0000256" key="2">
    <source>
        <dbReference type="ARBA" id="ARBA00023002"/>
    </source>
</evidence>
<dbReference type="PANTHER" id="PTHR43708:SF5">
    <property type="entry name" value="CONSERVED EXPRESSED OXIDOREDUCTASE (EUROFUNG)-RELATED"/>
    <property type="match status" value="1"/>
</dbReference>
<dbReference type="RefSeq" id="WP_011440960.1">
    <property type="nucleotide sequence ID" value="NC_007778.1"/>
</dbReference>
<evidence type="ECO:0000259" key="3">
    <source>
        <dbReference type="Pfam" id="PF01408"/>
    </source>
</evidence>
<dbReference type="HOGENOM" id="CLU_023194_1_4_5"/>
<dbReference type="AlphaFoldDB" id="Q2IYD8"/>